<dbReference type="GO" id="GO:0016020">
    <property type="term" value="C:membrane"/>
    <property type="evidence" value="ECO:0007669"/>
    <property type="project" value="UniProtKB-SubCell"/>
</dbReference>
<dbReference type="GO" id="GO:0006506">
    <property type="term" value="P:GPI anchor biosynthetic process"/>
    <property type="evidence" value="ECO:0007669"/>
    <property type="project" value="InterPro"/>
</dbReference>
<evidence type="ECO:0000256" key="6">
    <source>
        <dbReference type="SAM" id="Phobius"/>
    </source>
</evidence>
<feature type="region of interest" description="Disordered" evidence="5">
    <location>
        <begin position="1"/>
        <end position="39"/>
    </location>
</feature>
<dbReference type="PANTHER" id="PTHR13315">
    <property type="entry name" value="METALLO PHOSPHOESTERASE RELATED"/>
    <property type="match status" value="1"/>
</dbReference>
<evidence type="ECO:0000256" key="2">
    <source>
        <dbReference type="ARBA" id="ARBA00022692"/>
    </source>
</evidence>
<evidence type="ECO:0000256" key="4">
    <source>
        <dbReference type="ARBA" id="ARBA00023136"/>
    </source>
</evidence>
<keyword evidence="2 6" id="KW-0812">Transmembrane</keyword>
<dbReference type="SUPFAM" id="SSF56300">
    <property type="entry name" value="Metallo-dependent phosphatases"/>
    <property type="match status" value="1"/>
</dbReference>
<dbReference type="GO" id="GO:0005783">
    <property type="term" value="C:endoplasmic reticulum"/>
    <property type="evidence" value="ECO:0007669"/>
    <property type="project" value="TreeGrafter"/>
</dbReference>
<feature type="compositionally biased region" description="Low complexity" evidence="5">
    <location>
        <begin position="600"/>
        <end position="609"/>
    </location>
</feature>
<dbReference type="GO" id="GO:0016787">
    <property type="term" value="F:hydrolase activity"/>
    <property type="evidence" value="ECO:0007669"/>
    <property type="project" value="InterPro"/>
</dbReference>
<evidence type="ECO:0000313" key="8">
    <source>
        <dbReference type="EMBL" id="KAF9963862.1"/>
    </source>
</evidence>
<gene>
    <name evidence="8" type="ORF">BGZ70_007144</name>
</gene>
<evidence type="ECO:0000256" key="1">
    <source>
        <dbReference type="ARBA" id="ARBA00004141"/>
    </source>
</evidence>
<keyword evidence="9" id="KW-1185">Reference proteome</keyword>
<evidence type="ECO:0000256" key="3">
    <source>
        <dbReference type="ARBA" id="ARBA00022989"/>
    </source>
</evidence>
<dbReference type="OrthoDB" id="5977743at2759"/>
<dbReference type="Pfam" id="PF00149">
    <property type="entry name" value="Metallophos"/>
    <property type="match status" value="1"/>
</dbReference>
<evidence type="ECO:0000259" key="7">
    <source>
        <dbReference type="Pfam" id="PF00149"/>
    </source>
</evidence>
<dbReference type="InterPro" id="IPR004843">
    <property type="entry name" value="Calcineurin-like_PHP"/>
</dbReference>
<dbReference type="InterPro" id="IPR033308">
    <property type="entry name" value="PGAP5/Cdc1/Ted1"/>
</dbReference>
<protein>
    <recommendedName>
        <fullName evidence="7">Calcineurin-like phosphoesterase domain-containing protein</fullName>
    </recommendedName>
</protein>
<comment type="subcellular location">
    <subcellularLocation>
        <location evidence="1">Membrane</location>
        <topology evidence="1">Multi-pass membrane protein</topology>
    </subcellularLocation>
</comment>
<dbReference type="EMBL" id="JAAAHY010000431">
    <property type="protein sequence ID" value="KAF9963862.1"/>
    <property type="molecule type" value="Genomic_DNA"/>
</dbReference>
<evidence type="ECO:0000313" key="9">
    <source>
        <dbReference type="Proteomes" id="UP000738359"/>
    </source>
</evidence>
<reference evidence="8" key="1">
    <citation type="journal article" date="2020" name="Fungal Divers.">
        <title>Resolving the Mortierellaceae phylogeny through synthesis of multi-gene phylogenetics and phylogenomics.</title>
        <authorList>
            <person name="Vandepol N."/>
            <person name="Liber J."/>
            <person name="Desiro A."/>
            <person name="Na H."/>
            <person name="Kennedy M."/>
            <person name="Barry K."/>
            <person name="Grigoriev I.V."/>
            <person name="Miller A.N."/>
            <person name="O'Donnell K."/>
            <person name="Stajich J.E."/>
            <person name="Bonito G."/>
        </authorList>
    </citation>
    <scope>NUCLEOTIDE SEQUENCE</scope>
    <source>
        <strain evidence="8">CK1249</strain>
    </source>
</reference>
<evidence type="ECO:0000256" key="5">
    <source>
        <dbReference type="SAM" id="MobiDB-lite"/>
    </source>
</evidence>
<dbReference type="InterPro" id="IPR029052">
    <property type="entry name" value="Metallo-depent_PP-like"/>
</dbReference>
<organism evidence="8 9">
    <name type="scientific">Mortierella alpina</name>
    <name type="common">Oleaginous fungus</name>
    <name type="synonym">Mortierella renispora</name>
    <dbReference type="NCBI Taxonomy" id="64518"/>
    <lineage>
        <taxon>Eukaryota</taxon>
        <taxon>Fungi</taxon>
        <taxon>Fungi incertae sedis</taxon>
        <taxon>Mucoromycota</taxon>
        <taxon>Mortierellomycotina</taxon>
        <taxon>Mortierellomycetes</taxon>
        <taxon>Mortierellales</taxon>
        <taxon>Mortierellaceae</taxon>
        <taxon>Mortierella</taxon>
    </lineage>
</organism>
<feature type="compositionally biased region" description="Basic and acidic residues" evidence="5">
    <location>
        <begin position="1"/>
        <end position="24"/>
    </location>
</feature>
<feature type="compositionally biased region" description="Polar residues" evidence="5">
    <location>
        <begin position="610"/>
        <end position="619"/>
    </location>
</feature>
<proteinExistence type="predicted"/>
<dbReference type="Gene3D" id="3.60.21.10">
    <property type="match status" value="1"/>
</dbReference>
<keyword evidence="4 6" id="KW-0472">Membrane</keyword>
<dbReference type="AlphaFoldDB" id="A0A9P6M2I1"/>
<dbReference type="PANTHER" id="PTHR13315:SF4">
    <property type="entry name" value="METALLOPHOSPHOESTERASE, ISOFORM E"/>
    <property type="match status" value="1"/>
</dbReference>
<feature type="transmembrane region" description="Helical" evidence="6">
    <location>
        <begin position="548"/>
        <end position="567"/>
    </location>
</feature>
<sequence length="695" mass="78354">MARYDRAPSDSDDAQQRSSHDQEHPSSAAPPSSFFHQPTLHLPDLTNAIRARASSIVSALASSSTHYGDRRGSLSPLLSVRTGSISSGSSSAPTSPNYSDKSVLARIKRLGNTSSSGSTGSSRSQRSLSHHATHVRILRIAWCLALLMGEVGSYWVLIHRCSWPENDSWDASEDSRKERYRIAIIADPQLTDWFSYKQTGLLLKLVETYTDLYMKRSFRRSHSALQPDAVLFLGDLNDGGRDSSDDVFVRNSNRFLEHVFQTKSTAWNQQPVVMDAIAEGDVDLHESNDRTSPHYRQQVSLPQDAAEREAIRQSGRSLRLYVAGNHDIGFGDNIIRPSVKRFKDTFGSLNYEVKVGNHSLVILDTLSLSAEVQDIREESQQFLTQLQQDSQILPRILFTHVPLFRLDTTPCGKARESKKLIINRGGYQYWNMVNASLSRDILRGIRPDMVFSGDDHDWCEIAHSLDGGLIPEVTLRAFSFAQGIQQPGFVMLSLYNPDLKPKNEMPMMPMAPSDAGMADAAGGGFNSLAHSSANTTFAYNECMLPNQLLIYLCYGIFLAFTSVVILLQRYRWMATWGRRHLVDQRSVLVQWRDTDSHASTTATSLHTTAKSQEQQNQPQMEEGRYSDSIEPLMEAPSLSQQEPDIFENIMSKRQQKRWFWAVRSGLFWRMAGWDLWNISRYAIPLYVVLFVVSTI</sequence>
<keyword evidence="3 6" id="KW-1133">Transmembrane helix</keyword>
<dbReference type="Proteomes" id="UP000738359">
    <property type="component" value="Unassembled WGS sequence"/>
</dbReference>
<feature type="domain" description="Calcineurin-like phosphoesterase" evidence="7">
    <location>
        <begin position="181"/>
        <end position="456"/>
    </location>
</feature>
<accession>A0A9P6M2I1</accession>
<comment type="caution">
    <text evidence="8">The sequence shown here is derived from an EMBL/GenBank/DDBJ whole genome shotgun (WGS) entry which is preliminary data.</text>
</comment>
<feature type="region of interest" description="Disordered" evidence="5">
    <location>
        <begin position="600"/>
        <end position="625"/>
    </location>
</feature>
<name>A0A9P6M2I1_MORAP</name>